<evidence type="ECO:0000313" key="2">
    <source>
        <dbReference type="EMBL" id="PRW57966.1"/>
    </source>
</evidence>
<feature type="region of interest" description="Disordered" evidence="1">
    <location>
        <begin position="555"/>
        <end position="576"/>
    </location>
</feature>
<dbReference type="PANTHER" id="PTHR20961:SF124">
    <property type="entry name" value="GLYCOSYLTRANSFERASE"/>
    <property type="match status" value="1"/>
</dbReference>
<dbReference type="InterPro" id="IPR007657">
    <property type="entry name" value="Glycosyltransferase_61"/>
</dbReference>
<comment type="caution">
    <text evidence="2">The sequence shown here is derived from an EMBL/GenBank/DDBJ whole genome shotgun (WGS) entry which is preliminary data.</text>
</comment>
<dbReference type="OrthoDB" id="508668at2759"/>
<dbReference type="EMBL" id="LHPG02000006">
    <property type="protein sequence ID" value="PRW57966.1"/>
    <property type="molecule type" value="Genomic_DNA"/>
</dbReference>
<organism evidence="2 3">
    <name type="scientific">Chlorella sorokiniana</name>
    <name type="common">Freshwater green alga</name>
    <dbReference type="NCBI Taxonomy" id="3076"/>
    <lineage>
        <taxon>Eukaryota</taxon>
        <taxon>Viridiplantae</taxon>
        <taxon>Chlorophyta</taxon>
        <taxon>core chlorophytes</taxon>
        <taxon>Trebouxiophyceae</taxon>
        <taxon>Chlorellales</taxon>
        <taxon>Chlorellaceae</taxon>
        <taxon>Chlorella clade</taxon>
        <taxon>Chlorella</taxon>
    </lineage>
</organism>
<evidence type="ECO:0000256" key="1">
    <source>
        <dbReference type="SAM" id="MobiDB-lite"/>
    </source>
</evidence>
<name>A0A2P6TV98_CHLSO</name>
<evidence type="ECO:0000313" key="3">
    <source>
        <dbReference type="Proteomes" id="UP000239899"/>
    </source>
</evidence>
<gene>
    <name evidence="2" type="ORF">C2E21_3662</name>
</gene>
<dbReference type="PANTHER" id="PTHR20961">
    <property type="entry name" value="GLYCOSYLTRANSFERASE"/>
    <property type="match status" value="1"/>
</dbReference>
<keyword evidence="3" id="KW-1185">Reference proteome</keyword>
<protein>
    <submittedName>
        <fullName evidence="2">Uncharacterized protein</fullName>
    </submittedName>
</protein>
<accession>A0A2P6TV98</accession>
<proteinExistence type="predicted"/>
<reference evidence="2 3" key="1">
    <citation type="journal article" date="2018" name="Plant J.">
        <title>Genome sequences of Chlorella sorokiniana UTEX 1602 and Micractinium conductrix SAG 241.80: implications to maltose excretion by a green alga.</title>
        <authorList>
            <person name="Arriola M.B."/>
            <person name="Velmurugan N."/>
            <person name="Zhang Y."/>
            <person name="Plunkett M.H."/>
            <person name="Hondzo H."/>
            <person name="Barney B.M."/>
        </authorList>
    </citation>
    <scope>NUCLEOTIDE SEQUENCE [LARGE SCALE GENOMIC DNA]</scope>
    <source>
        <strain evidence="3">UTEX 1602</strain>
    </source>
</reference>
<dbReference type="GO" id="GO:0016757">
    <property type="term" value="F:glycosyltransferase activity"/>
    <property type="evidence" value="ECO:0007669"/>
    <property type="project" value="InterPro"/>
</dbReference>
<dbReference type="Proteomes" id="UP000239899">
    <property type="component" value="Unassembled WGS sequence"/>
</dbReference>
<dbReference type="AlphaFoldDB" id="A0A2P6TV98"/>
<sequence length="1020" mass="109432">MDEAWHAAAQRPTAGLQSFWELTPDQQKQLSKDMTAVSVPLKSHARSVHSPEAAEALATLADALAGVQPSAEQLAALQRGNGCAESGAEVETLSKHAGRSLATRVPQLRVLSAGAALLSLAADASSGSGSSGQAAASWEALAASAGSEEAAEAAVGWGQLLLELRPALSRGDGQLSLPCNQLLLTVDRLARLAAKALASTVACLASWTQRLLQRRGLLDAQRRQLEAAAVCLASGCHALTELWLSWGGGAAAGQPPQQPRAGDQDMFISALLAATQHLTSCPAAHLVEAAVPQLVETALQLVSAHLPPASDAATAEWCAAFFKAGIRPGPFHHLCYLAYHRPRVALRGGGGRHRHWVLHREPAAAAASAPAVCNLDVQQGPITEACHLVTDVCVDQQLAILHGQEYQRPPGAAQAPAELPLLQPSHRHRHYRFTYHSTGANDYSDLPPLRFRAATTDEPMPYLSQPAFSSCTVPVVYYSHYLVNPAHMFRDNAAILYGALNESSWGTHAKVVLMTSFGLAPPRFASEVMAAVTPHMAVESWAQFSSRLSSQQAPGGGYLPAPIAPEQPGGPRASWEGGPQRCFKHMYVCADGVNSTETWPLHAFGRHLAKHHLRSLPAKAQPPLALQRRLRLEAEARNASGLTAGTNRSSTTEPAVLSILFHRRGVNRMLLNAAELLEQCNAWNYTTTPGVQVRALCSEVELTNLTAGIMAAQRADIFIGAHGANMVNGWLMRPCSSVLELTMHQFEERFPHEQCARRNMKDASTEVQYWKVLLCDERRYPPGSWTPGPKEEAGRAAGQSWHPTWPKFRSLAVRWEVIDLALREIVETGGDMGEYRRRWDQGRWWWLASADQAVYAGPNLRQTCRAAEAAGLTSTPHPSVLGAGRRSGQRGAASATARLCALQCLQHACVSWHKVYMGSSQQDHTSNTGADVSSDSQPEAAPPAAAECLALCGAPADDASCLAQVFDRLLNTRPLEYSCSSACMAGLLASSCQQCHGSNTCRSFAIAAQQEAECVVDATL</sequence>